<dbReference type="EMBL" id="SOCP01000001">
    <property type="protein sequence ID" value="TDV57733.1"/>
    <property type="molecule type" value="Genomic_DNA"/>
</dbReference>
<evidence type="ECO:0000259" key="1">
    <source>
        <dbReference type="Pfam" id="PF24696"/>
    </source>
</evidence>
<sequence>MELETLGVPGVVMCSRPFASLAGKVAGSLGLPDVRMVVVPHPFGSVPRDELLQREVPDQVLADVLALLGTP</sequence>
<protein>
    <recommendedName>
        <fullName evidence="1">UGSC-like domain-containing protein</fullName>
    </recommendedName>
</protein>
<dbReference type="Proteomes" id="UP000294927">
    <property type="component" value="Unassembled WGS sequence"/>
</dbReference>
<organism evidence="2 3">
    <name type="scientific">Actinophytocola oryzae</name>
    <dbReference type="NCBI Taxonomy" id="502181"/>
    <lineage>
        <taxon>Bacteria</taxon>
        <taxon>Bacillati</taxon>
        <taxon>Actinomycetota</taxon>
        <taxon>Actinomycetes</taxon>
        <taxon>Pseudonocardiales</taxon>
        <taxon>Pseudonocardiaceae</taxon>
    </lineage>
</organism>
<dbReference type="AlphaFoldDB" id="A0A4R7W4T5"/>
<name>A0A4R7W4T5_9PSEU</name>
<evidence type="ECO:0000313" key="3">
    <source>
        <dbReference type="Proteomes" id="UP000294927"/>
    </source>
</evidence>
<accession>A0A4R7W4T5</accession>
<dbReference type="OrthoDB" id="2990547at2"/>
<evidence type="ECO:0000313" key="2">
    <source>
        <dbReference type="EMBL" id="TDV57733.1"/>
    </source>
</evidence>
<comment type="caution">
    <text evidence="2">The sequence shown here is derived from an EMBL/GenBank/DDBJ whole genome shotgun (WGS) entry which is preliminary data.</text>
</comment>
<reference evidence="2 3" key="1">
    <citation type="submission" date="2019-03" db="EMBL/GenBank/DDBJ databases">
        <title>Genomic Encyclopedia of Archaeal and Bacterial Type Strains, Phase II (KMG-II): from individual species to whole genera.</title>
        <authorList>
            <person name="Goeker M."/>
        </authorList>
    </citation>
    <scope>NUCLEOTIDE SEQUENCE [LARGE SCALE GENOMIC DNA]</scope>
    <source>
        <strain evidence="2 3">DSM 45499</strain>
    </source>
</reference>
<dbReference type="InterPro" id="IPR057767">
    <property type="entry name" value="UGSC-like_dom"/>
</dbReference>
<dbReference type="Pfam" id="PF24696">
    <property type="entry name" value="UGSC"/>
    <property type="match status" value="1"/>
</dbReference>
<feature type="domain" description="UGSC-like" evidence="1">
    <location>
        <begin position="2"/>
        <end position="69"/>
    </location>
</feature>
<gene>
    <name evidence="2" type="ORF">CLV71_101606</name>
</gene>
<proteinExistence type="predicted"/>
<keyword evidence="3" id="KW-1185">Reference proteome</keyword>